<evidence type="ECO:0000313" key="2">
    <source>
        <dbReference type="Proteomes" id="UP000016801"/>
    </source>
</evidence>
<accession>M1W9L8</accession>
<gene>
    <name evidence="1" type="ORF">CPUR_06380</name>
</gene>
<sequence length="72" mass="8204">MQQTVYAVSEATSCDFFAKLQLFQAWLRIIIYCLQHSGSMKTTSHDVLSCITRGQGEAEYHDNGRSRYQDAP</sequence>
<protein>
    <submittedName>
        <fullName evidence="1">Uncharacterized protein</fullName>
    </submittedName>
</protein>
<comment type="caution">
    <text evidence="1">The sequence shown here is derived from an EMBL/GenBank/DDBJ whole genome shotgun (WGS) entry which is preliminary data.</text>
</comment>
<dbReference type="EMBL" id="CAGA01000042">
    <property type="protein sequence ID" value="CCE32520.1"/>
    <property type="molecule type" value="Genomic_DNA"/>
</dbReference>
<dbReference type="HOGENOM" id="CLU_2722025_0_0_1"/>
<evidence type="ECO:0000313" key="1">
    <source>
        <dbReference type="EMBL" id="CCE32520.1"/>
    </source>
</evidence>
<organism evidence="1 2">
    <name type="scientific">Claviceps purpurea (strain 20.1)</name>
    <name type="common">Ergot fungus</name>
    <name type="synonym">Sphacelia segetum</name>
    <dbReference type="NCBI Taxonomy" id="1111077"/>
    <lineage>
        <taxon>Eukaryota</taxon>
        <taxon>Fungi</taxon>
        <taxon>Dikarya</taxon>
        <taxon>Ascomycota</taxon>
        <taxon>Pezizomycotina</taxon>
        <taxon>Sordariomycetes</taxon>
        <taxon>Hypocreomycetidae</taxon>
        <taxon>Hypocreales</taxon>
        <taxon>Clavicipitaceae</taxon>
        <taxon>Claviceps</taxon>
    </lineage>
</organism>
<keyword evidence="2" id="KW-1185">Reference proteome</keyword>
<proteinExistence type="predicted"/>
<reference evidence="1 2" key="1">
    <citation type="journal article" date="2013" name="PLoS Genet.">
        <title>Plant-symbiotic fungi as chemical engineers: Multi-genome analysis of the Clavicipitaceae reveals dynamics of alkaloid loci.</title>
        <authorList>
            <person name="Schardl C.L."/>
            <person name="Young C.A."/>
            <person name="Hesse U."/>
            <person name="Amyotte S.G."/>
            <person name="Andreeva K."/>
            <person name="Calie P.J."/>
            <person name="Fleetwood D.J."/>
            <person name="Haws D.C."/>
            <person name="Moore N."/>
            <person name="Oeser B."/>
            <person name="Panaccione D.G."/>
            <person name="Schweri K.K."/>
            <person name="Voisey C.R."/>
            <person name="Farman M.L."/>
            <person name="Jaromczyk J.W."/>
            <person name="Roe B.A."/>
            <person name="O'Sullivan D.M."/>
            <person name="Scott B."/>
            <person name="Tudzynski P."/>
            <person name="An Z."/>
            <person name="Arnaoudova E.G."/>
            <person name="Bullock C.T."/>
            <person name="Charlton N.D."/>
            <person name="Chen L."/>
            <person name="Cox M."/>
            <person name="Dinkins R.D."/>
            <person name="Florea S."/>
            <person name="Glenn A.E."/>
            <person name="Gordon A."/>
            <person name="Gueldener U."/>
            <person name="Harris D.R."/>
            <person name="Hollin W."/>
            <person name="Jaromczyk J."/>
            <person name="Johnson R.D."/>
            <person name="Khan A.K."/>
            <person name="Leistner E."/>
            <person name="Leuchtmann A."/>
            <person name="Li C."/>
            <person name="Liu J."/>
            <person name="Liu J."/>
            <person name="Liu M."/>
            <person name="Mace W."/>
            <person name="Machado C."/>
            <person name="Nagabhyru P."/>
            <person name="Pan J."/>
            <person name="Schmid J."/>
            <person name="Sugawara K."/>
            <person name="Steiner U."/>
            <person name="Takach J.E."/>
            <person name="Tanaka E."/>
            <person name="Webb J.S."/>
            <person name="Wilson E.V."/>
            <person name="Wiseman J.L."/>
            <person name="Yoshida R."/>
            <person name="Zeng Z."/>
        </authorList>
    </citation>
    <scope>NUCLEOTIDE SEQUENCE [LARGE SCALE GENOMIC DNA]</scope>
    <source>
        <strain evidence="1 2">20.1</strain>
    </source>
</reference>
<dbReference type="VEuPathDB" id="FungiDB:CPUR_06380"/>
<name>M1W9L8_CLAP2</name>
<dbReference type="Proteomes" id="UP000016801">
    <property type="component" value="Unassembled WGS sequence"/>
</dbReference>
<dbReference type="AlphaFoldDB" id="M1W9L8"/>